<keyword evidence="3" id="KW-1185">Reference proteome</keyword>
<protein>
    <submittedName>
        <fullName evidence="2">Uncharacterized protein</fullName>
    </submittedName>
</protein>
<dbReference type="Proteomes" id="UP000485058">
    <property type="component" value="Unassembled WGS sequence"/>
</dbReference>
<dbReference type="EMBL" id="BLLF01000007">
    <property type="protein sequence ID" value="GFH05743.1"/>
    <property type="molecule type" value="Genomic_DNA"/>
</dbReference>
<evidence type="ECO:0000256" key="1">
    <source>
        <dbReference type="SAM" id="MobiDB-lite"/>
    </source>
</evidence>
<name>A0A699Y6R7_HAELA</name>
<proteinExistence type="predicted"/>
<gene>
    <name evidence="2" type="ORF">HaLaN_00253</name>
</gene>
<comment type="caution">
    <text evidence="2">The sequence shown here is derived from an EMBL/GenBank/DDBJ whole genome shotgun (WGS) entry which is preliminary data.</text>
</comment>
<organism evidence="2 3">
    <name type="scientific">Haematococcus lacustris</name>
    <name type="common">Green alga</name>
    <name type="synonym">Haematococcus pluvialis</name>
    <dbReference type="NCBI Taxonomy" id="44745"/>
    <lineage>
        <taxon>Eukaryota</taxon>
        <taxon>Viridiplantae</taxon>
        <taxon>Chlorophyta</taxon>
        <taxon>core chlorophytes</taxon>
        <taxon>Chlorophyceae</taxon>
        <taxon>CS clade</taxon>
        <taxon>Chlamydomonadales</taxon>
        <taxon>Haematococcaceae</taxon>
        <taxon>Haematococcus</taxon>
    </lineage>
</organism>
<sequence>MHRGVVDDAMHFIFACTATSSIREQPEFAMTSQNNNKNLHDFIKSRTPRGGGRPSSLTADGLSGVSHIIKNSPAPHPS</sequence>
<reference evidence="2 3" key="1">
    <citation type="submission" date="2020-02" db="EMBL/GenBank/DDBJ databases">
        <title>Draft genome sequence of Haematococcus lacustris strain NIES-144.</title>
        <authorList>
            <person name="Morimoto D."/>
            <person name="Nakagawa S."/>
            <person name="Yoshida T."/>
            <person name="Sawayama S."/>
        </authorList>
    </citation>
    <scope>NUCLEOTIDE SEQUENCE [LARGE SCALE GENOMIC DNA]</scope>
    <source>
        <strain evidence="2 3">NIES-144</strain>
    </source>
</reference>
<evidence type="ECO:0000313" key="2">
    <source>
        <dbReference type="EMBL" id="GFH05743.1"/>
    </source>
</evidence>
<accession>A0A699Y6R7</accession>
<feature type="region of interest" description="Disordered" evidence="1">
    <location>
        <begin position="42"/>
        <end position="78"/>
    </location>
</feature>
<dbReference type="AlphaFoldDB" id="A0A699Y6R7"/>
<evidence type="ECO:0000313" key="3">
    <source>
        <dbReference type="Proteomes" id="UP000485058"/>
    </source>
</evidence>